<accession>A0AAN9XV39</accession>
<sequence>MGTSREIAIGHVIVVSLLLSSMKEKLVDPVANPMGYTKLILLTIASPFQTSFGLLRNQLKLSVQHFRYSQPHTYYTI</sequence>
<keyword evidence="2" id="KW-1185">Reference proteome</keyword>
<protein>
    <submittedName>
        <fullName evidence="1">Uncharacterized protein</fullName>
    </submittedName>
</protein>
<dbReference type="EMBL" id="JAYMYS010000001">
    <property type="protein sequence ID" value="KAK7411450.1"/>
    <property type="molecule type" value="Genomic_DNA"/>
</dbReference>
<dbReference type="AlphaFoldDB" id="A0AAN9XV39"/>
<dbReference type="Proteomes" id="UP001386955">
    <property type="component" value="Unassembled WGS sequence"/>
</dbReference>
<evidence type="ECO:0000313" key="1">
    <source>
        <dbReference type="EMBL" id="KAK7411450.1"/>
    </source>
</evidence>
<evidence type="ECO:0000313" key="2">
    <source>
        <dbReference type="Proteomes" id="UP001386955"/>
    </source>
</evidence>
<name>A0AAN9XV39_PSOTE</name>
<reference evidence="1 2" key="1">
    <citation type="submission" date="2024-01" db="EMBL/GenBank/DDBJ databases">
        <title>The genomes of 5 underutilized Papilionoideae crops provide insights into root nodulation and disease resistanc.</title>
        <authorList>
            <person name="Jiang F."/>
        </authorList>
    </citation>
    <scope>NUCLEOTIDE SEQUENCE [LARGE SCALE GENOMIC DNA]</scope>
    <source>
        <strain evidence="1">DUOXIRENSHENG_FW03</strain>
        <tissue evidence="1">Leaves</tissue>
    </source>
</reference>
<gene>
    <name evidence="1" type="ORF">VNO78_02883</name>
</gene>
<proteinExistence type="predicted"/>
<organism evidence="1 2">
    <name type="scientific">Psophocarpus tetragonolobus</name>
    <name type="common">Winged bean</name>
    <name type="synonym">Dolichos tetragonolobus</name>
    <dbReference type="NCBI Taxonomy" id="3891"/>
    <lineage>
        <taxon>Eukaryota</taxon>
        <taxon>Viridiplantae</taxon>
        <taxon>Streptophyta</taxon>
        <taxon>Embryophyta</taxon>
        <taxon>Tracheophyta</taxon>
        <taxon>Spermatophyta</taxon>
        <taxon>Magnoliopsida</taxon>
        <taxon>eudicotyledons</taxon>
        <taxon>Gunneridae</taxon>
        <taxon>Pentapetalae</taxon>
        <taxon>rosids</taxon>
        <taxon>fabids</taxon>
        <taxon>Fabales</taxon>
        <taxon>Fabaceae</taxon>
        <taxon>Papilionoideae</taxon>
        <taxon>50 kb inversion clade</taxon>
        <taxon>NPAAA clade</taxon>
        <taxon>indigoferoid/millettioid clade</taxon>
        <taxon>Phaseoleae</taxon>
        <taxon>Psophocarpus</taxon>
    </lineage>
</organism>
<comment type="caution">
    <text evidence="1">The sequence shown here is derived from an EMBL/GenBank/DDBJ whole genome shotgun (WGS) entry which is preliminary data.</text>
</comment>